<feature type="non-terminal residue" evidence="1">
    <location>
        <position position="50"/>
    </location>
</feature>
<name>A0A934JUV0_9BACT</name>
<dbReference type="Proteomes" id="UP000606991">
    <property type="component" value="Unassembled WGS sequence"/>
</dbReference>
<evidence type="ECO:0000313" key="2">
    <source>
        <dbReference type="Proteomes" id="UP000606991"/>
    </source>
</evidence>
<protein>
    <submittedName>
        <fullName evidence="1">Uncharacterized protein</fullName>
    </submittedName>
</protein>
<comment type="caution">
    <text evidence="1">The sequence shown here is derived from an EMBL/GenBank/DDBJ whole genome shotgun (WGS) entry which is preliminary data.</text>
</comment>
<reference evidence="1 2" key="1">
    <citation type="submission" date="2020-10" db="EMBL/GenBank/DDBJ databases">
        <title>Ca. Dormibacterota MAGs.</title>
        <authorList>
            <person name="Montgomery K."/>
        </authorList>
    </citation>
    <scope>NUCLEOTIDE SEQUENCE [LARGE SCALE GENOMIC DNA]</scope>
    <source>
        <strain evidence="1">SC8812_S17_18</strain>
    </source>
</reference>
<dbReference type="AlphaFoldDB" id="A0A934JUV0"/>
<accession>A0A934JUV0</accession>
<gene>
    <name evidence="1" type="ORF">JF886_05720</name>
</gene>
<proteinExistence type="predicted"/>
<dbReference type="EMBL" id="JAEKNS010000063">
    <property type="protein sequence ID" value="MBJ7594354.1"/>
    <property type="molecule type" value="Genomic_DNA"/>
</dbReference>
<sequence length="50" mass="5257">MPLTTDLATLSARLAGVSALRSLRDLARGRVGGVPAGAIALIAWWLREVN</sequence>
<organism evidence="1 2">
    <name type="scientific">Candidatus Aeolococcus gillhamiae</name>
    <dbReference type="NCBI Taxonomy" id="3127015"/>
    <lineage>
        <taxon>Bacteria</taxon>
        <taxon>Bacillati</taxon>
        <taxon>Candidatus Dormiibacterota</taxon>
        <taxon>Candidatus Dormibacteria</taxon>
        <taxon>Candidatus Aeolococcales</taxon>
        <taxon>Candidatus Aeolococcaceae</taxon>
        <taxon>Candidatus Aeolococcus</taxon>
    </lineage>
</organism>
<evidence type="ECO:0000313" key="1">
    <source>
        <dbReference type="EMBL" id="MBJ7594354.1"/>
    </source>
</evidence>